<evidence type="ECO:0000256" key="1">
    <source>
        <dbReference type="SAM" id="MobiDB-lite"/>
    </source>
</evidence>
<evidence type="ECO:0000313" key="3">
    <source>
        <dbReference type="Proteomes" id="UP000182841"/>
    </source>
</evidence>
<organism evidence="2 3">
    <name type="scientific">Streptomyces qinglanensis</name>
    <dbReference type="NCBI Taxonomy" id="943816"/>
    <lineage>
        <taxon>Bacteria</taxon>
        <taxon>Bacillati</taxon>
        <taxon>Actinomycetota</taxon>
        <taxon>Actinomycetes</taxon>
        <taxon>Kitasatosporales</taxon>
        <taxon>Streptomycetaceae</taxon>
        <taxon>Streptomyces</taxon>
    </lineage>
</organism>
<feature type="compositionally biased region" description="Low complexity" evidence="1">
    <location>
        <begin position="317"/>
        <end position="326"/>
    </location>
</feature>
<dbReference type="RefSeq" id="WP_075001788.1">
    <property type="nucleotide sequence ID" value="NZ_FOGO01000009.1"/>
</dbReference>
<gene>
    <name evidence="2" type="ORF">SAMN05421870_109254</name>
</gene>
<dbReference type="EMBL" id="FOGO01000009">
    <property type="protein sequence ID" value="SES14038.1"/>
    <property type="molecule type" value="Genomic_DNA"/>
</dbReference>
<keyword evidence="3" id="KW-1185">Reference proteome</keyword>
<proteinExistence type="predicted"/>
<feature type="compositionally biased region" description="Low complexity" evidence="1">
    <location>
        <begin position="296"/>
        <end position="307"/>
    </location>
</feature>
<evidence type="ECO:0000313" key="2">
    <source>
        <dbReference type="EMBL" id="SES14038.1"/>
    </source>
</evidence>
<protein>
    <submittedName>
        <fullName evidence="2">Uncharacterized protein</fullName>
    </submittedName>
</protein>
<sequence>MSTALAVTCPDHLLAAPDRHTPLAHVLSPPGEQPLDAALAETQGLLERHGHLVTVFPATLPLRHRHRLHTVRSLLESRRIALLPVELPPLATGVLVRQLRQLSLCDFTPGVLGAAARLLTHYLYAGAVLGSVAKLDRVPVGVTSHARSWLPGSRFAVLAAPTPELVRLGTPEADKGLTAPQFATELTVAPGGLAADWALHTLPARWRVGHVHQAPLPRDSADWWGTTRLTEFVAAIPDVSVLYQLVASVRRDECPGCGLELIGDRCAFCAASLPPAPPGAPSASAPPASAPPASAPPVSAASAHSAAPPEPDPPEPAVADPRGIRP</sequence>
<dbReference type="OrthoDB" id="4281577at2"/>
<dbReference type="STRING" id="943816.AN217_25285"/>
<accession>A0A1H9UXH7</accession>
<reference evidence="3" key="1">
    <citation type="submission" date="2016-10" db="EMBL/GenBank/DDBJ databases">
        <authorList>
            <person name="Varghese N."/>
            <person name="Submissions S."/>
        </authorList>
    </citation>
    <scope>NUCLEOTIDE SEQUENCE [LARGE SCALE GENOMIC DNA]</scope>
    <source>
        <strain evidence="3">CGMCC 4.6825</strain>
    </source>
</reference>
<dbReference type="Proteomes" id="UP000182841">
    <property type="component" value="Unassembled WGS sequence"/>
</dbReference>
<name>A0A1H9UXH7_9ACTN</name>
<feature type="region of interest" description="Disordered" evidence="1">
    <location>
        <begin position="276"/>
        <end position="326"/>
    </location>
</feature>
<dbReference type="AlphaFoldDB" id="A0A1H9UXH7"/>